<dbReference type="InterPro" id="IPR050172">
    <property type="entry name" value="SsuD_RutA_monooxygenase"/>
</dbReference>
<accession>A0ABM9MI06</accession>
<dbReference type="Proteomes" id="UP001190466">
    <property type="component" value="Chromosome"/>
</dbReference>
<evidence type="ECO:0000313" key="6">
    <source>
        <dbReference type="EMBL" id="CAJ1585662.1"/>
    </source>
</evidence>
<gene>
    <name evidence="6" type="ORF">MU0050_003844</name>
</gene>
<dbReference type="PANTHER" id="PTHR42847:SF4">
    <property type="entry name" value="ALKANESULFONATE MONOOXYGENASE-RELATED"/>
    <property type="match status" value="1"/>
</dbReference>
<keyword evidence="4" id="KW-0503">Monooxygenase</keyword>
<dbReference type="PANTHER" id="PTHR42847">
    <property type="entry name" value="ALKANESULFONATE MONOOXYGENASE"/>
    <property type="match status" value="1"/>
</dbReference>
<dbReference type="InterPro" id="IPR036661">
    <property type="entry name" value="Luciferase-like_sf"/>
</dbReference>
<name>A0ABM9MI06_9MYCO</name>
<keyword evidence="2" id="KW-0288">FMN</keyword>
<keyword evidence="7" id="KW-1185">Reference proteome</keyword>
<feature type="domain" description="Luciferase-like" evidence="5">
    <location>
        <begin position="35"/>
        <end position="336"/>
    </location>
</feature>
<dbReference type="InterPro" id="IPR011251">
    <property type="entry name" value="Luciferase-like_dom"/>
</dbReference>
<keyword evidence="1" id="KW-0285">Flavoprotein</keyword>
<sequence>MTNASKSYAHDVLGEHPFALGLFGSNVSGGITMTGAEGAFDLSWESTSNLAKQADDLGLDLLVPVARWRGYGGRSNPNGVTYETFTWAAGIAAVTKRIVVAATAHAPALHPLVVAKQTATIDAISGGRFALNAVMGWFTPELDMFGIATKEHEDRYRFGDEWMDVISRLWSTSTPFDHDGASFHLKGAISEPRPSARPLVLNAGASPAGIEFTARHADVNFATLMNVGQGRQLVDNITKVAETHGRPVRVMTYGTVIIGDTEADAQRRYQEILEHGDIEAARNFMHYLGLNSSSFEAHIAAALEEHFVSSGGGLPIVGSAEQVADRLTELYEAGVTGFMMGGVPYSGMLDRFGAEVLPLLRERGLRTA</sequence>
<evidence type="ECO:0000313" key="7">
    <source>
        <dbReference type="Proteomes" id="UP001190466"/>
    </source>
</evidence>
<reference evidence="6 7" key="1">
    <citation type="submission" date="2023-08" db="EMBL/GenBank/DDBJ databases">
        <authorList>
            <person name="Folkvardsen B D."/>
            <person name="Norman A."/>
        </authorList>
    </citation>
    <scope>NUCLEOTIDE SEQUENCE [LARGE SCALE GENOMIC DNA]</scope>
    <source>
        <strain evidence="6 7">Mu0050</strain>
    </source>
</reference>
<keyword evidence="3" id="KW-0560">Oxidoreductase</keyword>
<protein>
    <submittedName>
        <fullName evidence="6">LLM class flavin-dependent oxidoreductase</fullName>
    </submittedName>
</protein>
<evidence type="ECO:0000256" key="3">
    <source>
        <dbReference type="ARBA" id="ARBA00023002"/>
    </source>
</evidence>
<dbReference type="RefSeq" id="WP_316511791.1">
    <property type="nucleotide sequence ID" value="NZ_OY726395.1"/>
</dbReference>
<proteinExistence type="predicted"/>
<dbReference type="Pfam" id="PF00296">
    <property type="entry name" value="Bac_luciferase"/>
    <property type="match status" value="1"/>
</dbReference>
<evidence type="ECO:0000259" key="5">
    <source>
        <dbReference type="Pfam" id="PF00296"/>
    </source>
</evidence>
<dbReference type="EMBL" id="OY726395">
    <property type="protein sequence ID" value="CAJ1585662.1"/>
    <property type="molecule type" value="Genomic_DNA"/>
</dbReference>
<evidence type="ECO:0000256" key="1">
    <source>
        <dbReference type="ARBA" id="ARBA00022630"/>
    </source>
</evidence>
<dbReference type="Gene3D" id="3.20.20.30">
    <property type="entry name" value="Luciferase-like domain"/>
    <property type="match status" value="1"/>
</dbReference>
<evidence type="ECO:0000256" key="4">
    <source>
        <dbReference type="ARBA" id="ARBA00023033"/>
    </source>
</evidence>
<evidence type="ECO:0000256" key="2">
    <source>
        <dbReference type="ARBA" id="ARBA00022643"/>
    </source>
</evidence>
<dbReference type="SUPFAM" id="SSF51679">
    <property type="entry name" value="Bacterial luciferase-like"/>
    <property type="match status" value="1"/>
</dbReference>
<organism evidence="6 7">
    <name type="scientific">[Mycobacterium] wendilense</name>
    <dbReference type="NCBI Taxonomy" id="3064284"/>
    <lineage>
        <taxon>Bacteria</taxon>
        <taxon>Bacillati</taxon>
        <taxon>Actinomycetota</taxon>
        <taxon>Actinomycetes</taxon>
        <taxon>Mycobacteriales</taxon>
        <taxon>Mycobacteriaceae</taxon>
        <taxon>Mycolicibacter</taxon>
    </lineage>
</organism>